<dbReference type="InterPro" id="IPR007863">
    <property type="entry name" value="Peptidase_M16_C"/>
</dbReference>
<evidence type="ECO:0000259" key="6">
    <source>
        <dbReference type="Pfam" id="PF00675"/>
    </source>
</evidence>
<keyword evidence="5" id="KW-0482">Metalloprotease</keyword>
<dbReference type="InterPro" id="IPR011765">
    <property type="entry name" value="Pept_M16_N"/>
</dbReference>
<dbReference type="GO" id="GO:0046872">
    <property type="term" value="F:metal ion binding"/>
    <property type="evidence" value="ECO:0007669"/>
    <property type="project" value="InterPro"/>
</dbReference>
<comment type="similarity">
    <text evidence="1">Belongs to the peptidase M16 family.</text>
</comment>
<dbReference type="Proteomes" id="UP000278162">
    <property type="component" value="Unassembled WGS sequence"/>
</dbReference>
<evidence type="ECO:0000256" key="5">
    <source>
        <dbReference type="ARBA" id="ARBA00023049"/>
    </source>
</evidence>
<dbReference type="PANTHER" id="PTHR43690">
    <property type="entry name" value="NARDILYSIN"/>
    <property type="match status" value="1"/>
</dbReference>
<gene>
    <name evidence="8" type="ORF">EFK07_25975</name>
</gene>
<evidence type="ECO:0000256" key="2">
    <source>
        <dbReference type="ARBA" id="ARBA00022670"/>
    </source>
</evidence>
<dbReference type="Gene3D" id="3.30.830.10">
    <property type="entry name" value="Metalloenzyme, LuxS/M16 peptidase-like"/>
    <property type="match status" value="2"/>
</dbReference>
<dbReference type="InterPro" id="IPR011249">
    <property type="entry name" value="Metalloenz_LuxS/M16"/>
</dbReference>
<dbReference type="EMBL" id="RJAI01000080">
    <property type="protein sequence ID" value="RNF81483.1"/>
    <property type="molecule type" value="Genomic_DNA"/>
</dbReference>
<evidence type="ECO:0000256" key="3">
    <source>
        <dbReference type="ARBA" id="ARBA00022801"/>
    </source>
</evidence>
<dbReference type="Pfam" id="PF05193">
    <property type="entry name" value="Peptidase_M16_C"/>
    <property type="match status" value="1"/>
</dbReference>
<evidence type="ECO:0000256" key="4">
    <source>
        <dbReference type="ARBA" id="ARBA00022833"/>
    </source>
</evidence>
<dbReference type="GO" id="GO:0006508">
    <property type="term" value="P:proteolysis"/>
    <property type="evidence" value="ECO:0007669"/>
    <property type="project" value="UniProtKB-KW"/>
</dbReference>
<feature type="domain" description="Peptidase M16 N-terminal" evidence="6">
    <location>
        <begin position="41"/>
        <end position="155"/>
    </location>
</feature>
<dbReference type="RefSeq" id="WP_123085551.1">
    <property type="nucleotide sequence ID" value="NZ_RJAI01000080.1"/>
</dbReference>
<organism evidence="8 9">
    <name type="scientific">Pseudomonas putida</name>
    <name type="common">Arthrobacter siderocapsulatus</name>
    <dbReference type="NCBI Taxonomy" id="303"/>
    <lineage>
        <taxon>Bacteria</taxon>
        <taxon>Pseudomonadati</taxon>
        <taxon>Pseudomonadota</taxon>
        <taxon>Gammaproteobacteria</taxon>
        <taxon>Pseudomonadales</taxon>
        <taxon>Pseudomonadaceae</taxon>
        <taxon>Pseudomonas</taxon>
    </lineage>
</organism>
<dbReference type="SUPFAM" id="SSF63411">
    <property type="entry name" value="LuxS/MPP-like metallohydrolase"/>
    <property type="match status" value="2"/>
</dbReference>
<dbReference type="AlphaFoldDB" id="A0A3M8SL24"/>
<dbReference type="PANTHER" id="PTHR43690:SF17">
    <property type="entry name" value="PROTEIN YHJJ"/>
    <property type="match status" value="1"/>
</dbReference>
<dbReference type="InterPro" id="IPR050626">
    <property type="entry name" value="Peptidase_M16"/>
</dbReference>
<keyword evidence="3" id="KW-0378">Hydrolase</keyword>
<sequence>MTLPSPASPPDLGQVSAGLAALACPTTSALQHFTLENGLSVYLRENHKTSLAAVQLWYHIGSSHEPAGHTNLSHLLEHLIFAGSSKIPADQYSRVIARLGGSANATTHLDATSYEISLPASRLTIALEIMADAMSTASFGKAEMDREIKAVEDERRLKLDVQPDQQAYDQHNALAHGDSAYAGPSFGDPADLHGIDLAALRTWYRTWYQPNNATLVVVGSVDLPTLRQQVARYFAGVPKTPLAARPVPRHDARLKARSHTVSLPGLREGLFMSFNVPGRATAPDASTSLALSLLCDLLGVGFSSRLYSDLVRDKRLLTGVRVSYEPLVRGDTLLTISAYVNTSHTTPEDAAQAIYEHVQALRSVALPEEDLQRAKLRMLALRLFNLDALTSQAGELGAAAAAGLPASVIDEDGPLIQNLDSATVQQVAVAYLGRERLTTSYLQPGAQA</sequence>
<protein>
    <submittedName>
        <fullName evidence="8">Insulinase family protein</fullName>
    </submittedName>
</protein>
<evidence type="ECO:0000313" key="9">
    <source>
        <dbReference type="Proteomes" id="UP000278162"/>
    </source>
</evidence>
<comment type="caution">
    <text evidence="8">The sequence shown here is derived from an EMBL/GenBank/DDBJ whole genome shotgun (WGS) entry which is preliminary data.</text>
</comment>
<keyword evidence="4" id="KW-0862">Zinc</keyword>
<dbReference type="Pfam" id="PF00675">
    <property type="entry name" value="Peptidase_M16"/>
    <property type="match status" value="1"/>
</dbReference>
<proteinExistence type="inferred from homology"/>
<evidence type="ECO:0000256" key="1">
    <source>
        <dbReference type="ARBA" id="ARBA00007261"/>
    </source>
</evidence>
<dbReference type="GO" id="GO:0008237">
    <property type="term" value="F:metallopeptidase activity"/>
    <property type="evidence" value="ECO:0007669"/>
    <property type="project" value="UniProtKB-KW"/>
</dbReference>
<feature type="domain" description="Peptidase M16 C-terminal" evidence="7">
    <location>
        <begin position="195"/>
        <end position="376"/>
    </location>
</feature>
<accession>A0A3M8SL24</accession>
<keyword evidence="2" id="KW-0645">Protease</keyword>
<evidence type="ECO:0000259" key="7">
    <source>
        <dbReference type="Pfam" id="PF05193"/>
    </source>
</evidence>
<name>A0A3M8SL24_PSEPU</name>
<evidence type="ECO:0000313" key="8">
    <source>
        <dbReference type="EMBL" id="RNF81483.1"/>
    </source>
</evidence>
<reference evidence="8 9" key="1">
    <citation type="submission" date="2018-10" db="EMBL/GenBank/DDBJ databases">
        <title>An outbreak of IMP-63 producing strain in France.</title>
        <authorList>
            <person name="Bour M."/>
            <person name="Liapis E."/>
            <person name="Plesiat P."/>
        </authorList>
    </citation>
    <scope>NUCLEOTIDE SEQUENCE [LARGE SCALE GENOMIC DNA]</scope>
    <source>
        <strain evidence="8 9">12917</strain>
    </source>
</reference>